<evidence type="ECO:0000313" key="2">
    <source>
        <dbReference type="Proteomes" id="UP000016843"/>
    </source>
</evidence>
<protein>
    <submittedName>
        <fullName evidence="1">Uncharacterized protein</fullName>
    </submittedName>
</protein>
<name>U5BZR8_9BACT</name>
<evidence type="ECO:0000313" key="1">
    <source>
        <dbReference type="EMBL" id="ERM82176.1"/>
    </source>
</evidence>
<dbReference type="EMBL" id="AWXR01000031">
    <property type="protein sequence ID" value="ERM82176.1"/>
    <property type="molecule type" value="Genomic_DNA"/>
</dbReference>
<organism evidence="1 2">
    <name type="scientific">Rhodonellum psychrophilum GCM71 = DSM 17998</name>
    <dbReference type="NCBI Taxonomy" id="1123057"/>
    <lineage>
        <taxon>Bacteria</taxon>
        <taxon>Pseudomonadati</taxon>
        <taxon>Bacteroidota</taxon>
        <taxon>Cytophagia</taxon>
        <taxon>Cytophagales</taxon>
        <taxon>Cytophagaceae</taxon>
        <taxon>Rhodonellum</taxon>
    </lineage>
</organism>
<gene>
    <name evidence="1" type="ORF">P872_07150</name>
</gene>
<dbReference type="Proteomes" id="UP000016843">
    <property type="component" value="Unassembled WGS sequence"/>
</dbReference>
<keyword evidence="2" id="KW-1185">Reference proteome</keyword>
<comment type="caution">
    <text evidence="1">The sequence shown here is derived from an EMBL/GenBank/DDBJ whole genome shotgun (WGS) entry which is preliminary data.</text>
</comment>
<accession>U5BZR8</accession>
<dbReference type="AlphaFoldDB" id="U5BZR8"/>
<sequence length="29" mass="3117">MKTAESLKDSAVFFSSSGSEKGAKDQPHF</sequence>
<proteinExistence type="predicted"/>
<reference evidence="1 2" key="1">
    <citation type="journal article" date="2013" name="Genome Announc.">
        <title>Draft Genome Sequence of the Psychrophilic and Alkaliphilic Rhodonellum psychrophilum Strain GCM71T.</title>
        <authorList>
            <person name="Hauptmann A.L."/>
            <person name="Glaring M.A."/>
            <person name="Hallin P.F."/>
            <person name="Prieme A."/>
            <person name="Stougaard P."/>
        </authorList>
    </citation>
    <scope>NUCLEOTIDE SEQUENCE [LARGE SCALE GENOMIC DNA]</scope>
    <source>
        <strain evidence="1 2">GCM71</strain>
    </source>
</reference>